<name>A0A2T3XZA7_9BURK</name>
<gene>
    <name evidence="2" type="ORF">C9I57_03975</name>
</gene>
<comment type="caution">
    <text evidence="2">The sequence shown here is derived from an EMBL/GenBank/DDBJ whole genome shotgun (WGS) entry which is preliminary data.</text>
</comment>
<organism evidence="2 3">
    <name type="scientific">Trinickia symbiotica</name>
    <dbReference type="NCBI Taxonomy" id="863227"/>
    <lineage>
        <taxon>Bacteria</taxon>
        <taxon>Pseudomonadati</taxon>
        <taxon>Pseudomonadota</taxon>
        <taxon>Betaproteobacteria</taxon>
        <taxon>Burkholderiales</taxon>
        <taxon>Burkholderiaceae</taxon>
        <taxon>Trinickia</taxon>
    </lineage>
</organism>
<evidence type="ECO:0008006" key="4">
    <source>
        <dbReference type="Google" id="ProtNLM"/>
    </source>
</evidence>
<dbReference type="EMBL" id="PYUC01000002">
    <property type="protein sequence ID" value="PTB21811.1"/>
    <property type="molecule type" value="Genomic_DNA"/>
</dbReference>
<dbReference type="AlphaFoldDB" id="A0A2T3XZA7"/>
<evidence type="ECO:0000313" key="2">
    <source>
        <dbReference type="EMBL" id="PTB21811.1"/>
    </source>
</evidence>
<evidence type="ECO:0000313" key="3">
    <source>
        <dbReference type="Proteomes" id="UP000240638"/>
    </source>
</evidence>
<keyword evidence="1" id="KW-0472">Membrane</keyword>
<dbReference type="Proteomes" id="UP000240638">
    <property type="component" value="Unassembled WGS sequence"/>
</dbReference>
<accession>A0A2T3XZA7</accession>
<keyword evidence="1" id="KW-1133">Transmembrane helix</keyword>
<dbReference type="RefSeq" id="WP_146166167.1">
    <property type="nucleotide sequence ID" value="NZ_PYUC01000002.1"/>
</dbReference>
<feature type="transmembrane region" description="Helical" evidence="1">
    <location>
        <begin position="155"/>
        <end position="178"/>
    </location>
</feature>
<proteinExistence type="predicted"/>
<evidence type="ECO:0000256" key="1">
    <source>
        <dbReference type="SAM" id="Phobius"/>
    </source>
</evidence>
<reference evidence="2 3" key="1">
    <citation type="submission" date="2018-03" db="EMBL/GenBank/DDBJ databases">
        <title>Whole genome analyses suggest that Burkholderia sensu lato contains two further novel genera in the rhizoxinica-symbiotica group Mycetohabitans gen. nov., and Trinickia gen. nov.: implications for the evolution of diazotrophy and nodulation in the Burkholderiaceae.</title>
        <authorList>
            <person name="Estrada De Los Santos P."/>
            <person name="Palmer M."/>
            <person name="Chavez-Ramirez B."/>
            <person name="Steenkamp E.T."/>
            <person name="Hirsch A.M."/>
            <person name="Manyaka P."/>
            <person name="Maluk M."/>
            <person name="Lafos M."/>
            <person name="Crook M."/>
            <person name="Gross E."/>
            <person name="Simon M.F."/>
            <person name="Bueno Dos Reis Junior F."/>
            <person name="Poole P.S."/>
            <person name="Venter S.N."/>
            <person name="James E.K."/>
        </authorList>
    </citation>
    <scope>NUCLEOTIDE SEQUENCE [LARGE SCALE GENOMIC DNA]</scope>
    <source>
        <strain evidence="2 3">JPY-366</strain>
    </source>
</reference>
<sequence length="205" mass="23313">MFTFVRKSLHASSRLVVFLMLMFLGLLSFGGGCSGFFNGALLLQARNWPITEARLERCDPSLSQRKNGEYYWRLYATWKYGDGMKRGYSDLWSPNDAPTYPASSDSAVVDAHDRSAIIARYCSSLALTQLRASPTHPSWAVRNDAVERGEWKRELSMGIAAIFLGLFLMSFSLLVLLVDERKDPRYPNTIKRCFLKVRELVVKAR</sequence>
<keyword evidence="1" id="KW-0812">Transmembrane</keyword>
<protein>
    <recommendedName>
        <fullName evidence="4">DUF3592 domain-containing protein</fullName>
    </recommendedName>
</protein>
<dbReference type="PROSITE" id="PS51257">
    <property type="entry name" value="PROKAR_LIPOPROTEIN"/>
    <property type="match status" value="1"/>
</dbReference>